<protein>
    <submittedName>
        <fullName evidence="1">Uncharacterized protein</fullName>
    </submittedName>
</protein>
<keyword evidence="2" id="KW-1185">Reference proteome</keyword>
<evidence type="ECO:0000313" key="1">
    <source>
        <dbReference type="EMBL" id="QLH82278.1"/>
    </source>
</evidence>
<dbReference type="KEGG" id="hpel:HZS54_11935"/>
<gene>
    <name evidence="1" type="ORF">HZS54_11935</name>
</gene>
<dbReference type="RefSeq" id="WP_179922746.1">
    <property type="nucleotide sequence ID" value="NZ_CP058909.1"/>
</dbReference>
<proteinExistence type="predicted"/>
<dbReference type="Proteomes" id="UP000509346">
    <property type="component" value="Chromosome"/>
</dbReference>
<evidence type="ECO:0000313" key="2">
    <source>
        <dbReference type="Proteomes" id="UP000509346"/>
    </source>
</evidence>
<dbReference type="AlphaFoldDB" id="A0A7D5PCE0"/>
<organism evidence="1 2">
    <name type="scientific">Halosimplex pelagicum</name>
    <dbReference type="NCBI Taxonomy" id="869886"/>
    <lineage>
        <taxon>Archaea</taxon>
        <taxon>Methanobacteriati</taxon>
        <taxon>Methanobacteriota</taxon>
        <taxon>Stenosarchaea group</taxon>
        <taxon>Halobacteria</taxon>
        <taxon>Halobacteriales</taxon>
        <taxon>Haloarculaceae</taxon>
        <taxon>Halosimplex</taxon>
    </lineage>
</organism>
<dbReference type="OrthoDB" id="378436at2157"/>
<reference evidence="1 2" key="1">
    <citation type="submission" date="2020-07" db="EMBL/GenBank/DDBJ databases">
        <title>Halosimplex litoreum sp. nov. and Halosimplex rubrum sp. nov., isolated from different salt environments.</title>
        <authorList>
            <person name="Cui H."/>
        </authorList>
    </citation>
    <scope>NUCLEOTIDE SEQUENCE [LARGE SCALE GENOMIC DNA]</scope>
    <source>
        <strain evidence="1 2">R2</strain>
    </source>
</reference>
<name>A0A7D5PCE0_9EURY</name>
<dbReference type="EMBL" id="CP058909">
    <property type="protein sequence ID" value="QLH82278.1"/>
    <property type="molecule type" value="Genomic_DNA"/>
</dbReference>
<accession>A0A7D5PCE0</accession>
<sequence>MKSVETPEEEFSHWYDEELHQPIQPEEYREALINEMELQTGDTYEVDGEAHQVHTVDAFSGTLVVHDPTCNNPQDARAGTWEASILDLYADWRQGKAVPAKMKVVSDA</sequence>
<dbReference type="GeneID" id="56083310"/>